<name>A0ABY6HPT4_9ARCH</name>
<dbReference type="Proteomes" id="UP001208689">
    <property type="component" value="Chromosome"/>
</dbReference>
<dbReference type="EMBL" id="CP104013">
    <property type="protein sequence ID" value="UYP45512.1"/>
    <property type="molecule type" value="Genomic_DNA"/>
</dbReference>
<evidence type="ECO:0000313" key="1">
    <source>
        <dbReference type="EMBL" id="UYP45512.1"/>
    </source>
</evidence>
<evidence type="ECO:0008006" key="3">
    <source>
        <dbReference type="Google" id="ProtNLM"/>
    </source>
</evidence>
<proteinExistence type="predicted"/>
<accession>A0ABY6HPT4</accession>
<protein>
    <recommendedName>
        <fullName evidence="3">HTH HARE-type domain-containing protein</fullName>
    </recommendedName>
</protein>
<organism evidence="1 2">
    <name type="scientific">Candidatus Lokiarchaeum ossiferum</name>
    <dbReference type="NCBI Taxonomy" id="2951803"/>
    <lineage>
        <taxon>Archaea</taxon>
        <taxon>Promethearchaeati</taxon>
        <taxon>Promethearchaeota</taxon>
        <taxon>Promethearchaeia</taxon>
        <taxon>Promethearchaeales</taxon>
        <taxon>Promethearchaeaceae</taxon>
        <taxon>Candidatus Lokiarchaeum</taxon>
    </lineage>
</organism>
<sequence>MSKTQNNSNHKSKSPLYISEPFIAELKAIFQSNPKISPAKALLDKLKETQLPQKWTVNTIKAELTKNHVIYYVRTKPAGYVLDENRLAELIQLHKPSHTDLIDEVIASSSQKVEKNNELALKEEGSTVEKVYPQESSKENKNESVEDILDRIPAFSSYLLNRMSTDAQKSLRMGILEMNSLSVSKLDNKIEHLSSARMFYDGNYVKEQVLIEFIDDKIRYLSQLKEKMHETEAENLIHKIFTEKLVKGKFEKIVSKWGSETNIDETAWRCVEKLGRKRNKIPLSDFALRQRVSEILKKRYPEKEI</sequence>
<reference evidence="1" key="1">
    <citation type="submission" date="2022-09" db="EMBL/GenBank/DDBJ databases">
        <title>Actin cytoskeleton and complex cell architecture in an #Asgard archaeon.</title>
        <authorList>
            <person name="Ponce Toledo R.I."/>
            <person name="Schleper C."/>
            <person name="Rodrigues Oliveira T."/>
            <person name="Wollweber F."/>
            <person name="Xu J."/>
            <person name="Rittmann S."/>
            <person name="Klingl A."/>
            <person name="Pilhofer M."/>
        </authorList>
    </citation>
    <scope>NUCLEOTIDE SEQUENCE</scope>
    <source>
        <strain evidence="1">B-35</strain>
    </source>
</reference>
<evidence type="ECO:0000313" key="2">
    <source>
        <dbReference type="Proteomes" id="UP001208689"/>
    </source>
</evidence>
<gene>
    <name evidence="1" type="ORF">NEF87_001797</name>
</gene>
<keyword evidence="2" id="KW-1185">Reference proteome</keyword>